<feature type="transmembrane region" description="Helical" evidence="13">
    <location>
        <begin position="17"/>
        <end position="37"/>
    </location>
</feature>
<feature type="transmembrane region" description="Helical" evidence="13">
    <location>
        <begin position="160"/>
        <end position="179"/>
    </location>
</feature>
<dbReference type="GO" id="GO:0015252">
    <property type="term" value="F:proton channel activity"/>
    <property type="evidence" value="ECO:0007669"/>
    <property type="project" value="InterPro"/>
</dbReference>
<reference evidence="14 15" key="1">
    <citation type="submission" date="2020-02" db="EMBL/GenBank/DDBJ databases">
        <title>Geodermatophilus sabuli CPCC 205279 I12A-02694.</title>
        <authorList>
            <person name="Jiang Z."/>
        </authorList>
    </citation>
    <scope>NUCLEOTIDE SEQUENCE [LARGE SCALE GENOMIC DNA]</scope>
    <source>
        <strain evidence="14 15">I12A-02694</strain>
    </source>
</reference>
<dbReference type="GO" id="GO:0016020">
    <property type="term" value="C:membrane"/>
    <property type="evidence" value="ECO:0007669"/>
    <property type="project" value="UniProtKB-SubCell"/>
</dbReference>
<dbReference type="EMBL" id="JAAGWF010000015">
    <property type="protein sequence ID" value="NEK58953.1"/>
    <property type="molecule type" value="Genomic_DNA"/>
</dbReference>
<proteinExistence type="inferred from homology"/>
<keyword evidence="15" id="KW-1185">Reference proteome</keyword>
<gene>
    <name evidence="14" type="ORF">GCU56_13865</name>
</gene>
<comment type="catalytic activity">
    <reaction evidence="12">
        <text>K(+)(in) = K(+)(out)</text>
        <dbReference type="Rhea" id="RHEA:29463"/>
        <dbReference type="ChEBI" id="CHEBI:29103"/>
    </reaction>
</comment>
<keyword evidence="7" id="KW-0630">Potassium</keyword>
<keyword evidence="4" id="KW-0633">Potassium transport</keyword>
<evidence type="ECO:0000256" key="1">
    <source>
        <dbReference type="ARBA" id="ARBA00004141"/>
    </source>
</evidence>
<dbReference type="Pfam" id="PF06736">
    <property type="entry name" value="TMEM175"/>
    <property type="match status" value="1"/>
</dbReference>
<dbReference type="PANTHER" id="PTHR31462">
    <property type="entry name" value="ENDOSOMAL/LYSOSOMAL POTASSIUM CHANNEL TMEM175"/>
    <property type="match status" value="1"/>
</dbReference>
<dbReference type="RefSeq" id="WP_163482335.1">
    <property type="nucleotide sequence ID" value="NZ_JAAGWF010000015.1"/>
</dbReference>
<protein>
    <submittedName>
        <fullName evidence="14">DUF1211 domain-containing protein</fullName>
    </submittedName>
</protein>
<evidence type="ECO:0000256" key="5">
    <source>
        <dbReference type="ARBA" id="ARBA00022692"/>
    </source>
</evidence>
<comment type="similarity">
    <text evidence="2">Belongs to the TMEM175 family.</text>
</comment>
<keyword evidence="9" id="KW-0406">Ion transport</keyword>
<dbReference type="AlphaFoldDB" id="A0A7K3W3N2"/>
<evidence type="ECO:0000256" key="2">
    <source>
        <dbReference type="ARBA" id="ARBA00006920"/>
    </source>
</evidence>
<dbReference type="GO" id="GO:0005267">
    <property type="term" value="F:potassium channel activity"/>
    <property type="evidence" value="ECO:0007669"/>
    <property type="project" value="UniProtKB-KW"/>
</dbReference>
<evidence type="ECO:0000256" key="4">
    <source>
        <dbReference type="ARBA" id="ARBA00022538"/>
    </source>
</evidence>
<feature type="transmembrane region" description="Helical" evidence="13">
    <location>
        <begin position="86"/>
        <end position="107"/>
    </location>
</feature>
<keyword evidence="3" id="KW-0813">Transport</keyword>
<keyword evidence="11" id="KW-0407">Ion channel</keyword>
<evidence type="ECO:0000256" key="6">
    <source>
        <dbReference type="ARBA" id="ARBA00022826"/>
    </source>
</evidence>
<evidence type="ECO:0000256" key="12">
    <source>
        <dbReference type="ARBA" id="ARBA00034430"/>
    </source>
</evidence>
<evidence type="ECO:0000256" key="3">
    <source>
        <dbReference type="ARBA" id="ARBA00022448"/>
    </source>
</evidence>
<evidence type="ECO:0000256" key="10">
    <source>
        <dbReference type="ARBA" id="ARBA00023136"/>
    </source>
</evidence>
<evidence type="ECO:0000313" key="14">
    <source>
        <dbReference type="EMBL" id="NEK58953.1"/>
    </source>
</evidence>
<evidence type="ECO:0000256" key="7">
    <source>
        <dbReference type="ARBA" id="ARBA00022958"/>
    </source>
</evidence>
<keyword evidence="10 13" id="KW-0472">Membrane</keyword>
<evidence type="ECO:0000256" key="11">
    <source>
        <dbReference type="ARBA" id="ARBA00023303"/>
    </source>
</evidence>
<sequence>MDGSGDGGARSRDVTRLVNLSDAVVAIAATLLVLPLVDQIDAMPGATVAEMLGEAGQQFGAFVLSFVVVGRFWLVHHTVFNGVREMTGTIFWLNLVWLIGIVFLPYPTELIGVVDSDDVWAPVLYIGTLAVTTLAGLAMHAVIARSPQVRAPGAVEHHDLVPGVVTVVTMLVALVLALAVPAVGMWSLLLLVAAPLVSRVLARGRRPAPA</sequence>
<dbReference type="PANTHER" id="PTHR31462:SF5">
    <property type="entry name" value="ENDOSOMAL_LYSOSOMAL PROTON CHANNEL TMEM175"/>
    <property type="match status" value="1"/>
</dbReference>
<evidence type="ECO:0000256" key="9">
    <source>
        <dbReference type="ARBA" id="ARBA00023065"/>
    </source>
</evidence>
<evidence type="ECO:0000313" key="15">
    <source>
        <dbReference type="Proteomes" id="UP000470246"/>
    </source>
</evidence>
<dbReference type="Proteomes" id="UP000470246">
    <property type="component" value="Unassembled WGS sequence"/>
</dbReference>
<dbReference type="InterPro" id="IPR010617">
    <property type="entry name" value="TMEM175-like"/>
</dbReference>
<name>A0A7K3W3N2_9ACTN</name>
<accession>A0A7K3W3N2</accession>
<feature type="transmembrane region" description="Helical" evidence="13">
    <location>
        <begin position="119"/>
        <end position="139"/>
    </location>
</feature>
<organism evidence="14 15">
    <name type="scientific">Geodermatophilus sabuli</name>
    <dbReference type="NCBI Taxonomy" id="1564158"/>
    <lineage>
        <taxon>Bacteria</taxon>
        <taxon>Bacillati</taxon>
        <taxon>Actinomycetota</taxon>
        <taxon>Actinomycetes</taxon>
        <taxon>Geodermatophilales</taxon>
        <taxon>Geodermatophilaceae</taxon>
        <taxon>Geodermatophilus</taxon>
    </lineage>
</organism>
<evidence type="ECO:0000256" key="13">
    <source>
        <dbReference type="SAM" id="Phobius"/>
    </source>
</evidence>
<keyword evidence="5 13" id="KW-0812">Transmembrane</keyword>
<comment type="caution">
    <text evidence="14">The sequence shown here is derived from an EMBL/GenBank/DDBJ whole genome shotgun (WGS) entry which is preliminary data.</text>
</comment>
<keyword evidence="8 13" id="KW-1133">Transmembrane helix</keyword>
<evidence type="ECO:0000256" key="8">
    <source>
        <dbReference type="ARBA" id="ARBA00022989"/>
    </source>
</evidence>
<comment type="subcellular location">
    <subcellularLocation>
        <location evidence="1">Membrane</location>
        <topology evidence="1">Multi-pass membrane protein</topology>
    </subcellularLocation>
</comment>
<feature type="transmembrane region" description="Helical" evidence="13">
    <location>
        <begin position="57"/>
        <end position="74"/>
    </location>
</feature>
<keyword evidence="6" id="KW-0631">Potassium channel</keyword>